<gene>
    <name evidence="3" type="ORF">DA075_16500</name>
</gene>
<evidence type="ECO:0000259" key="2">
    <source>
        <dbReference type="Pfam" id="PF01471"/>
    </source>
</evidence>
<dbReference type="Pfam" id="PF01471">
    <property type="entry name" value="PG_binding_1"/>
    <property type="match status" value="1"/>
</dbReference>
<evidence type="ECO:0000256" key="1">
    <source>
        <dbReference type="SAM" id="Coils"/>
    </source>
</evidence>
<keyword evidence="1" id="KW-0175">Coiled coil</keyword>
<dbReference type="SUPFAM" id="SSF47090">
    <property type="entry name" value="PGBD-like"/>
    <property type="match status" value="1"/>
</dbReference>
<dbReference type="Gene3D" id="1.10.101.10">
    <property type="entry name" value="PGBD-like superfamily/PGBD"/>
    <property type="match status" value="1"/>
</dbReference>
<dbReference type="InterPro" id="IPR036365">
    <property type="entry name" value="PGBD-like_sf"/>
</dbReference>
<protein>
    <recommendedName>
        <fullName evidence="2">Peptidoglycan binding-like domain-containing protein</fullName>
    </recommendedName>
</protein>
<keyword evidence="4" id="KW-1185">Reference proteome</keyword>
<feature type="coiled-coil region" evidence="1">
    <location>
        <begin position="231"/>
        <end position="265"/>
    </location>
</feature>
<organism evidence="3 4">
    <name type="scientific">Methylobacterium currus</name>
    <dbReference type="NCBI Taxonomy" id="2051553"/>
    <lineage>
        <taxon>Bacteria</taxon>
        <taxon>Pseudomonadati</taxon>
        <taxon>Pseudomonadota</taxon>
        <taxon>Alphaproteobacteria</taxon>
        <taxon>Hyphomicrobiales</taxon>
        <taxon>Methylobacteriaceae</taxon>
        <taxon>Methylobacterium</taxon>
    </lineage>
</organism>
<dbReference type="RefSeq" id="WP_099954157.1">
    <property type="nucleotide sequence ID" value="NZ_CP028843.1"/>
</dbReference>
<dbReference type="EMBL" id="CP028843">
    <property type="protein sequence ID" value="AWB22322.1"/>
    <property type="molecule type" value="Genomic_DNA"/>
</dbReference>
<dbReference type="InterPro" id="IPR036366">
    <property type="entry name" value="PGBDSf"/>
</dbReference>
<sequence>MADELANLVDVARFINNGFQDDNFYAIRSKYYVIAKCLQEHPAYSRYVDPKIGTGAEAGHALPLSMLRPEDKECLLVTLREMQGCVQILINLRDAGCLPGAEPGARPGRPPPAGAPIARPVRWRGLRVATAAAALALLAGGTWLLALGDAAGPVAALLAQAHRSVRDAVGVGSGSGAAAGLPADQAAGPRQLVAEMGMLDQAVARRRDELDGLGQAMGALRAQEAMQREGLATAREEADATRAALVALRAEIIEQAGRMDEARAEGEAAIRQIRDRLAALGQAAQDNHAAIDRIAGMADVMQETARGIEDARDQLSRERVHLAALTSDGSEADQSLSEIRTRITALKVSLAGTDGGATVPAAPAPAQRNEAALQPEEWRQIQHALAKSGHFAGKADGRPGEGTRAAIARYQRGLGAEATGRLTPAQIDRLLPHRPVKGPVAAR</sequence>
<accession>A0A2R4WL95</accession>
<dbReference type="KEGG" id="mee:DA075_16500"/>
<dbReference type="InterPro" id="IPR002477">
    <property type="entry name" value="Peptidoglycan-bd-like"/>
</dbReference>
<evidence type="ECO:0000313" key="3">
    <source>
        <dbReference type="EMBL" id="AWB22322.1"/>
    </source>
</evidence>
<dbReference type="AlphaFoldDB" id="A0A2R4WL95"/>
<dbReference type="Proteomes" id="UP000244755">
    <property type="component" value="Chromosome 1"/>
</dbReference>
<feature type="domain" description="Peptidoglycan binding-like" evidence="2">
    <location>
        <begin position="376"/>
        <end position="430"/>
    </location>
</feature>
<reference evidence="3 4" key="1">
    <citation type="submission" date="2018-04" db="EMBL/GenBank/DDBJ databases">
        <title>Methylobacterium sp. PR1016A genome.</title>
        <authorList>
            <person name="Park W."/>
        </authorList>
    </citation>
    <scope>NUCLEOTIDE SEQUENCE [LARGE SCALE GENOMIC DNA]</scope>
    <source>
        <strain evidence="3 4">PR1016A</strain>
    </source>
</reference>
<name>A0A2R4WL95_9HYPH</name>
<proteinExistence type="predicted"/>
<evidence type="ECO:0000313" key="4">
    <source>
        <dbReference type="Proteomes" id="UP000244755"/>
    </source>
</evidence>